<accession>A0A1W0E937</accession>
<dbReference type="EMBL" id="MNPJ01000003">
    <property type="protein sequence ID" value="OQS55743.1"/>
    <property type="molecule type" value="Genomic_DNA"/>
</dbReference>
<proteinExistence type="predicted"/>
<gene>
    <name evidence="1" type="ORF">EHP00_2427</name>
</gene>
<comment type="caution">
    <text evidence="1">The sequence shown here is derived from an EMBL/GenBank/DDBJ whole genome shotgun (WGS) entry which is preliminary data.</text>
</comment>
<organism evidence="1 2">
    <name type="scientific">Ecytonucleospora hepatopenaei</name>
    <dbReference type="NCBI Taxonomy" id="646526"/>
    <lineage>
        <taxon>Eukaryota</taxon>
        <taxon>Fungi</taxon>
        <taxon>Fungi incertae sedis</taxon>
        <taxon>Microsporidia</taxon>
        <taxon>Enterocytozoonidae</taxon>
        <taxon>Ecytonucleospora</taxon>
    </lineage>
</organism>
<evidence type="ECO:0000313" key="1">
    <source>
        <dbReference type="EMBL" id="OQS55743.1"/>
    </source>
</evidence>
<dbReference type="AlphaFoldDB" id="A0A1W0E937"/>
<evidence type="ECO:0000313" key="2">
    <source>
        <dbReference type="Proteomes" id="UP000192758"/>
    </source>
</evidence>
<dbReference type="Proteomes" id="UP000192758">
    <property type="component" value="Unassembled WGS sequence"/>
</dbReference>
<name>A0A1W0E937_9MICR</name>
<keyword evidence="2" id="KW-1185">Reference proteome</keyword>
<reference evidence="1 2" key="1">
    <citation type="journal article" date="2017" name="Environ. Microbiol.">
        <title>Decay of the glycolytic pathway and adaptation to intranuclear parasitism within Enterocytozoonidae microsporidia.</title>
        <authorList>
            <person name="Wiredu Boakye D."/>
            <person name="Jaroenlak P."/>
            <person name="Prachumwat A."/>
            <person name="Williams T.A."/>
            <person name="Bateman K.S."/>
            <person name="Itsathitphaisarn O."/>
            <person name="Sritunyalucksana K."/>
            <person name="Paszkiewicz K.H."/>
            <person name="Moore K.A."/>
            <person name="Stentiford G.D."/>
            <person name="Williams B.A."/>
        </authorList>
    </citation>
    <scope>NUCLEOTIDE SEQUENCE [LARGE SCALE GENOMIC DNA]</scope>
    <source>
        <strain evidence="1 2">TH1</strain>
    </source>
</reference>
<sequence>MSLCNFYLENNENNLRENDSWEDAVLDQLEDEELKKQIFHKKYDIIKNFVHISLLPFLFLKIGIIKNQLNIFELFDSISSNIFTSYKTLNFATEIEKRRYSKY</sequence>
<protein>
    <submittedName>
        <fullName evidence="1">Uncharacterized protein</fullName>
    </submittedName>
</protein>
<dbReference type="VEuPathDB" id="MicrosporidiaDB:EHP00_2427"/>